<comment type="caution">
    <text evidence="1">The sequence shown here is derived from an EMBL/GenBank/DDBJ whole genome shotgun (WGS) entry which is preliminary data.</text>
</comment>
<dbReference type="EMBL" id="BAABUJ010000009">
    <property type="protein sequence ID" value="GAA5798279.1"/>
    <property type="molecule type" value="Genomic_DNA"/>
</dbReference>
<evidence type="ECO:0000313" key="2">
    <source>
        <dbReference type="Proteomes" id="UP001476247"/>
    </source>
</evidence>
<dbReference type="Proteomes" id="UP001476247">
    <property type="component" value="Unassembled WGS sequence"/>
</dbReference>
<accession>A0ABP9XU35</accession>
<sequence length="62" mass="7092">MTVETYVKSLEFWTIRSLSKSYEGWDLSFCSKTFNNKLQTDISGFLTSNGINHCVVSLLYST</sequence>
<evidence type="ECO:0000313" key="1">
    <source>
        <dbReference type="EMBL" id="GAA5798279.1"/>
    </source>
</evidence>
<name>A0ABP9XU35_9FUNG</name>
<proteinExistence type="predicted"/>
<protein>
    <submittedName>
        <fullName evidence="1">Uncharacterized protein</fullName>
    </submittedName>
</protein>
<gene>
    <name evidence="1" type="ORF">HPULCUR_003679</name>
</gene>
<reference evidence="1 2" key="1">
    <citation type="submission" date="2024-04" db="EMBL/GenBank/DDBJ databases">
        <title>genome sequences of Mucor flavus KT1a and Helicostylum pulchrum KT1b strains isolation_sourced from the surface of a dry-aged beef.</title>
        <authorList>
            <person name="Toyotome T."/>
            <person name="Hosono M."/>
            <person name="Torimaru M."/>
            <person name="Fukuda K."/>
            <person name="Mikami N."/>
        </authorList>
    </citation>
    <scope>NUCLEOTIDE SEQUENCE [LARGE SCALE GENOMIC DNA]</scope>
    <source>
        <strain evidence="1 2">KT1b</strain>
    </source>
</reference>
<keyword evidence="2" id="KW-1185">Reference proteome</keyword>
<organism evidence="1 2">
    <name type="scientific">Helicostylum pulchrum</name>
    <dbReference type="NCBI Taxonomy" id="562976"/>
    <lineage>
        <taxon>Eukaryota</taxon>
        <taxon>Fungi</taxon>
        <taxon>Fungi incertae sedis</taxon>
        <taxon>Mucoromycota</taxon>
        <taxon>Mucoromycotina</taxon>
        <taxon>Mucoromycetes</taxon>
        <taxon>Mucorales</taxon>
        <taxon>Mucorineae</taxon>
        <taxon>Mucoraceae</taxon>
        <taxon>Helicostylum</taxon>
    </lineage>
</organism>